<evidence type="ECO:0000259" key="4">
    <source>
        <dbReference type="Pfam" id="PF01841"/>
    </source>
</evidence>
<feature type="domain" description="Transglutaminase-like" evidence="4">
    <location>
        <begin position="182"/>
        <end position="284"/>
    </location>
</feature>
<feature type="repeat" description="Cell wall-binding" evidence="2">
    <location>
        <begin position="110"/>
        <end position="129"/>
    </location>
</feature>
<comment type="caution">
    <text evidence="5">The sequence shown here is derived from an EMBL/GenBank/DDBJ whole genome shotgun (WGS) entry which is preliminary data.</text>
</comment>
<dbReference type="EMBL" id="DVFT01000133">
    <property type="protein sequence ID" value="HIQ96646.1"/>
    <property type="molecule type" value="Genomic_DNA"/>
</dbReference>
<feature type="signal peptide" evidence="3">
    <location>
        <begin position="1"/>
        <end position="23"/>
    </location>
</feature>
<dbReference type="InterPro" id="IPR002931">
    <property type="entry name" value="Transglutaminase-like"/>
</dbReference>
<evidence type="ECO:0000313" key="5">
    <source>
        <dbReference type="EMBL" id="HIQ96646.1"/>
    </source>
</evidence>
<reference evidence="5" key="2">
    <citation type="journal article" date="2021" name="PeerJ">
        <title>Extensive microbial diversity within the chicken gut microbiome revealed by metagenomics and culture.</title>
        <authorList>
            <person name="Gilroy R."/>
            <person name="Ravi A."/>
            <person name="Getino M."/>
            <person name="Pursley I."/>
            <person name="Horton D.L."/>
            <person name="Alikhan N.F."/>
            <person name="Baker D."/>
            <person name="Gharbi K."/>
            <person name="Hall N."/>
            <person name="Watson M."/>
            <person name="Adriaenssens E.M."/>
            <person name="Foster-Nyarko E."/>
            <person name="Jarju S."/>
            <person name="Secka A."/>
            <person name="Antonio M."/>
            <person name="Oren A."/>
            <person name="Chaudhuri R.R."/>
            <person name="La Ragione R."/>
            <person name="Hildebrand F."/>
            <person name="Pallen M.J."/>
        </authorList>
    </citation>
    <scope>NUCLEOTIDE SEQUENCE</scope>
    <source>
        <strain evidence="5">ChiSjej3B21-11622</strain>
    </source>
</reference>
<proteinExistence type="predicted"/>
<dbReference type="AlphaFoldDB" id="A0A9D0ZW67"/>
<dbReference type="InterPro" id="IPR018337">
    <property type="entry name" value="Cell_wall/Cho-bd_repeat"/>
</dbReference>
<name>A0A9D0ZW67_9FIRM</name>
<feature type="repeat" description="Cell wall-binding" evidence="2">
    <location>
        <begin position="90"/>
        <end position="109"/>
    </location>
</feature>
<dbReference type="Pfam" id="PF01473">
    <property type="entry name" value="Choline_bind_1"/>
    <property type="match status" value="3"/>
</dbReference>
<sequence length="319" mass="36719">MKKKIGLLLFIVMLCLLQVPAAAATKRVNQWVTYKGNKYYYNAKGKKVKSTFKKIGKYYYHFDSKGRMTKNQFFKSTKYLYYFDKKGRALTGWQKLKGNTYYFNQRGRALTGLQKIDGSYYYFDEDGKRQTGWQIIRNRKSYFSPKTGKRVSGKKVNGIKIGRSGKVKLDKEDKLSVLAQETIDRITTPGMSKSQKLKACFDYLDYAGGFGYRTWRPYSYYSGWSVDYAYEMLSAKAGNCYNFACAFAYLAKELGYDPVIVRGRIPGSRDGAADGYTRHCWVMINGLHYDPEGAYADFAYVYASSYYPMGHQIQATESI</sequence>
<dbReference type="SUPFAM" id="SSF54001">
    <property type="entry name" value="Cysteine proteinases"/>
    <property type="match status" value="1"/>
</dbReference>
<keyword evidence="3" id="KW-0732">Signal</keyword>
<dbReference type="InterPro" id="IPR038765">
    <property type="entry name" value="Papain-like_cys_pep_sf"/>
</dbReference>
<evidence type="ECO:0000313" key="6">
    <source>
        <dbReference type="Proteomes" id="UP000886886"/>
    </source>
</evidence>
<protein>
    <recommendedName>
        <fullName evidence="4">Transglutaminase-like domain-containing protein</fullName>
    </recommendedName>
</protein>
<dbReference type="SUPFAM" id="SSF69360">
    <property type="entry name" value="Cell wall binding repeat"/>
    <property type="match status" value="1"/>
</dbReference>
<evidence type="ECO:0000256" key="2">
    <source>
        <dbReference type="PROSITE-ProRule" id="PRU00591"/>
    </source>
</evidence>
<reference evidence="5" key="1">
    <citation type="submission" date="2020-10" db="EMBL/GenBank/DDBJ databases">
        <authorList>
            <person name="Gilroy R."/>
        </authorList>
    </citation>
    <scope>NUCLEOTIDE SEQUENCE</scope>
    <source>
        <strain evidence="5">ChiSjej3B21-11622</strain>
    </source>
</reference>
<evidence type="ECO:0000256" key="1">
    <source>
        <dbReference type="ARBA" id="ARBA00022737"/>
    </source>
</evidence>
<feature type="chain" id="PRO_5039116607" description="Transglutaminase-like domain-containing protein" evidence="3">
    <location>
        <begin position="24"/>
        <end position="319"/>
    </location>
</feature>
<keyword evidence="1" id="KW-0677">Repeat</keyword>
<dbReference type="Proteomes" id="UP000886886">
    <property type="component" value="Unassembled WGS sequence"/>
</dbReference>
<organism evidence="5 6">
    <name type="scientific">Candidatus Limivivens merdigallinarum</name>
    <dbReference type="NCBI Taxonomy" id="2840859"/>
    <lineage>
        <taxon>Bacteria</taxon>
        <taxon>Bacillati</taxon>
        <taxon>Bacillota</taxon>
        <taxon>Clostridia</taxon>
        <taxon>Lachnospirales</taxon>
        <taxon>Lachnospiraceae</taxon>
        <taxon>Lachnospiraceae incertae sedis</taxon>
        <taxon>Candidatus Limivivens</taxon>
    </lineage>
</organism>
<dbReference type="Pfam" id="PF19127">
    <property type="entry name" value="Choline_bind_3"/>
    <property type="match status" value="1"/>
</dbReference>
<dbReference type="Pfam" id="PF01841">
    <property type="entry name" value="Transglut_core"/>
    <property type="match status" value="1"/>
</dbReference>
<evidence type="ECO:0000256" key="3">
    <source>
        <dbReference type="SAM" id="SignalP"/>
    </source>
</evidence>
<dbReference type="PROSITE" id="PS51170">
    <property type="entry name" value="CW"/>
    <property type="match status" value="2"/>
</dbReference>
<dbReference type="Gene3D" id="2.10.270.10">
    <property type="entry name" value="Cholin Binding"/>
    <property type="match status" value="3"/>
</dbReference>
<gene>
    <name evidence="5" type="ORF">IAB26_08790</name>
</gene>
<accession>A0A9D0ZW67</accession>